<keyword evidence="1" id="KW-1185">Reference proteome</keyword>
<sequence>MGIMEKNKILLFGVSDLFTEETLEHILRKVSCEKKVEILSWNFGVGSSKGDAYLSVVNRIKVKGIAGSSPTEISLVVKSMPRNLGRRKMLRSTDFSRNEITFHLEIYPKFQNSLKSKDMSDFIILPRWLAAVLDGLNDFLVMEDVSIIGFSPVTRQKTLNLSQCSLILKALARFQAVSFA</sequence>
<name>A0ABM3G9G3_NEOLC</name>
<dbReference type="PANTHER" id="PTHR11012:SF57">
    <property type="entry name" value="LD10016P"/>
    <property type="match status" value="1"/>
</dbReference>
<accession>A0ABM3G9G3</accession>
<organism evidence="1 2">
    <name type="scientific">Neodiprion lecontei</name>
    <name type="common">Redheaded pine sawfly</name>
    <dbReference type="NCBI Taxonomy" id="441921"/>
    <lineage>
        <taxon>Eukaryota</taxon>
        <taxon>Metazoa</taxon>
        <taxon>Ecdysozoa</taxon>
        <taxon>Arthropoda</taxon>
        <taxon>Hexapoda</taxon>
        <taxon>Insecta</taxon>
        <taxon>Pterygota</taxon>
        <taxon>Neoptera</taxon>
        <taxon>Endopterygota</taxon>
        <taxon>Hymenoptera</taxon>
        <taxon>Tenthredinoidea</taxon>
        <taxon>Diprionidae</taxon>
        <taxon>Diprioninae</taxon>
        <taxon>Neodiprion</taxon>
    </lineage>
</organism>
<dbReference type="InterPro" id="IPR004119">
    <property type="entry name" value="EcKL"/>
</dbReference>
<dbReference type="SUPFAM" id="SSF56112">
    <property type="entry name" value="Protein kinase-like (PK-like)"/>
    <property type="match status" value="1"/>
</dbReference>
<evidence type="ECO:0000313" key="1">
    <source>
        <dbReference type="Proteomes" id="UP000829291"/>
    </source>
</evidence>
<dbReference type="InterPro" id="IPR011009">
    <property type="entry name" value="Kinase-like_dom_sf"/>
</dbReference>
<dbReference type="RefSeq" id="XP_046596914.1">
    <property type="nucleotide sequence ID" value="XM_046740958.1"/>
</dbReference>
<dbReference type="Pfam" id="PF02958">
    <property type="entry name" value="EcKL"/>
    <property type="match status" value="1"/>
</dbReference>
<reference evidence="2" key="1">
    <citation type="submission" date="2025-08" db="UniProtKB">
        <authorList>
            <consortium name="RefSeq"/>
        </authorList>
    </citation>
    <scope>IDENTIFICATION</scope>
    <source>
        <tissue evidence="2">Thorax and Abdomen</tissue>
    </source>
</reference>
<dbReference type="GeneID" id="107227512"/>
<dbReference type="PANTHER" id="PTHR11012">
    <property type="entry name" value="PROTEIN KINASE-LIKE DOMAIN-CONTAINING"/>
    <property type="match status" value="1"/>
</dbReference>
<proteinExistence type="predicted"/>
<evidence type="ECO:0000313" key="2">
    <source>
        <dbReference type="RefSeq" id="XP_046596914.1"/>
    </source>
</evidence>
<gene>
    <name evidence="2" type="primary">LOC107227512</name>
</gene>
<dbReference type="Proteomes" id="UP000829291">
    <property type="component" value="Chromosome 5"/>
</dbReference>
<protein>
    <submittedName>
        <fullName evidence="2">Uncharacterized protein LOC107227512</fullName>
    </submittedName>
</protein>